<evidence type="ECO:0000313" key="3">
    <source>
        <dbReference type="Proteomes" id="UP000280501"/>
    </source>
</evidence>
<keyword evidence="3" id="KW-1185">Reference proteome</keyword>
<proteinExistence type="predicted"/>
<dbReference type="EMBL" id="RKQZ01000001">
    <property type="protein sequence ID" value="RPF20618.1"/>
    <property type="molecule type" value="Genomic_DNA"/>
</dbReference>
<accession>A0A3N4Z3Q6</accession>
<feature type="region of interest" description="Disordered" evidence="1">
    <location>
        <begin position="109"/>
        <end position="139"/>
    </location>
</feature>
<name>A0A3N4Z3Q6_9MICO</name>
<reference evidence="2 3" key="1">
    <citation type="submission" date="2018-11" db="EMBL/GenBank/DDBJ databases">
        <title>Sequencing the genomes of 1000 actinobacteria strains.</title>
        <authorList>
            <person name="Klenk H.-P."/>
        </authorList>
    </citation>
    <scope>NUCLEOTIDE SEQUENCE [LARGE SCALE GENOMIC DNA]</scope>
    <source>
        <strain evidence="2 3">DSM 15700</strain>
    </source>
</reference>
<gene>
    <name evidence="2" type="ORF">EDD34_1215</name>
</gene>
<organism evidence="2 3">
    <name type="scientific">Myceligenerans xiligouense</name>
    <dbReference type="NCBI Taxonomy" id="253184"/>
    <lineage>
        <taxon>Bacteria</taxon>
        <taxon>Bacillati</taxon>
        <taxon>Actinomycetota</taxon>
        <taxon>Actinomycetes</taxon>
        <taxon>Micrococcales</taxon>
        <taxon>Promicromonosporaceae</taxon>
        <taxon>Myceligenerans</taxon>
    </lineage>
</organism>
<protein>
    <submittedName>
        <fullName evidence="2">Uncharacterized protein</fullName>
    </submittedName>
</protein>
<sequence>MPRSEWLPLPGGLDHVRLTGDRPAMRTRDGRFLRLHSVPDGAATGGLAVGGELRRYLRRIAHVATARRRDLAATRWPEGRRDIAVVGRDHLASALARELRRAGAGVTRIRPGATLGDGTVPGPHGEDTIPPPGTASDRAARPDAVVAVLDAAPSAGLGRWLKTLPAQGVAVLHGHREGDHFHLLPLAVDGTEADADQVRRRRIAASPAGPELDSWLAAPPAPAHRLGDLARGAIVSSCLTVLTDWADDAPGLAGHRRTLRVLDEHLRLHTHTVLGFDEPAVR</sequence>
<evidence type="ECO:0000256" key="1">
    <source>
        <dbReference type="SAM" id="MobiDB-lite"/>
    </source>
</evidence>
<dbReference type="AlphaFoldDB" id="A0A3N4Z3Q6"/>
<comment type="caution">
    <text evidence="2">The sequence shown here is derived from an EMBL/GenBank/DDBJ whole genome shotgun (WGS) entry which is preliminary data.</text>
</comment>
<dbReference type="Proteomes" id="UP000280501">
    <property type="component" value="Unassembled WGS sequence"/>
</dbReference>
<dbReference type="OrthoDB" id="3683366at2"/>
<dbReference type="RefSeq" id="WP_123813763.1">
    <property type="nucleotide sequence ID" value="NZ_RKQZ01000001.1"/>
</dbReference>
<evidence type="ECO:0000313" key="2">
    <source>
        <dbReference type="EMBL" id="RPF20618.1"/>
    </source>
</evidence>